<evidence type="ECO:0000313" key="3">
    <source>
        <dbReference type="Proteomes" id="UP000507245"/>
    </source>
</evidence>
<dbReference type="AlphaFoldDB" id="A0A6J5WLX4"/>
<sequence length="116" mass="12677">MVWVIDPTAYRGDEMKDMVLENLSCSGSAASPESSFSYASCKQSSCVLLFELLFVFYIQLVGVHTVGFFPFKKSLHVCTEEALTALLKVKVAASHIDVISAAHTTKAIIKQSRASK</sequence>
<organism evidence="2 3">
    <name type="scientific">Prunus armeniaca</name>
    <name type="common">Apricot</name>
    <name type="synonym">Armeniaca vulgaris</name>
    <dbReference type="NCBI Taxonomy" id="36596"/>
    <lineage>
        <taxon>Eukaryota</taxon>
        <taxon>Viridiplantae</taxon>
        <taxon>Streptophyta</taxon>
        <taxon>Embryophyta</taxon>
        <taxon>Tracheophyta</taxon>
        <taxon>Spermatophyta</taxon>
        <taxon>Magnoliopsida</taxon>
        <taxon>eudicotyledons</taxon>
        <taxon>Gunneridae</taxon>
        <taxon>Pentapetalae</taxon>
        <taxon>rosids</taxon>
        <taxon>fabids</taxon>
        <taxon>Rosales</taxon>
        <taxon>Rosaceae</taxon>
        <taxon>Amygdaloideae</taxon>
        <taxon>Amygdaleae</taxon>
        <taxon>Prunus</taxon>
    </lineage>
</organism>
<reference evidence="3" key="1">
    <citation type="journal article" date="2020" name="Genome Biol.">
        <title>Gamete binning: chromosome-level and haplotype-resolved genome assembly enabled by high-throughput single-cell sequencing of gamete genomes.</title>
        <authorList>
            <person name="Campoy J.A."/>
            <person name="Sun H."/>
            <person name="Goel M."/>
            <person name="Jiao W.-B."/>
            <person name="Folz-Donahue K."/>
            <person name="Wang N."/>
            <person name="Rubio M."/>
            <person name="Liu C."/>
            <person name="Kukat C."/>
            <person name="Ruiz D."/>
            <person name="Huettel B."/>
            <person name="Schneeberger K."/>
        </authorList>
    </citation>
    <scope>NUCLEOTIDE SEQUENCE [LARGE SCALE GENOMIC DNA]</scope>
    <source>
        <strain evidence="3">cv. Rojo Pasion</strain>
    </source>
</reference>
<keyword evidence="3" id="KW-1185">Reference proteome</keyword>
<dbReference type="Proteomes" id="UP000507245">
    <property type="component" value="Unassembled WGS sequence"/>
</dbReference>
<evidence type="ECO:0000256" key="1">
    <source>
        <dbReference type="SAM" id="Phobius"/>
    </source>
</evidence>
<feature type="transmembrane region" description="Helical" evidence="1">
    <location>
        <begin position="47"/>
        <end position="71"/>
    </location>
</feature>
<protein>
    <submittedName>
        <fullName evidence="2">Uncharacterized protein</fullName>
    </submittedName>
</protein>
<dbReference type="EMBL" id="CAEKKB010000002">
    <property type="protein sequence ID" value="CAB4299248.1"/>
    <property type="molecule type" value="Genomic_DNA"/>
</dbReference>
<name>A0A6J5WLX4_PRUAR</name>
<gene>
    <name evidence="2" type="ORF">ORAREDHAP_LOCUS13050</name>
</gene>
<proteinExistence type="predicted"/>
<keyword evidence="1" id="KW-0812">Transmembrane</keyword>
<accession>A0A6J5WLX4</accession>
<keyword evidence="1" id="KW-0472">Membrane</keyword>
<keyword evidence="1" id="KW-1133">Transmembrane helix</keyword>
<dbReference type="OrthoDB" id="10572026at2759"/>
<evidence type="ECO:0000313" key="2">
    <source>
        <dbReference type="EMBL" id="CAB4299248.1"/>
    </source>
</evidence>